<accession>A0ABM8REQ2</accession>
<comment type="caution">
    <text evidence="2">The sequence shown here is derived from an EMBL/GenBank/DDBJ whole genome shotgun (WGS) entry which is preliminary data.</text>
</comment>
<dbReference type="EMBL" id="CAJNBJ010000016">
    <property type="protein sequence ID" value="CAE6748492.1"/>
    <property type="molecule type" value="Genomic_DNA"/>
</dbReference>
<proteinExistence type="predicted"/>
<organism evidence="2 3">
    <name type="scientific">Nitrospira defluvii</name>
    <dbReference type="NCBI Taxonomy" id="330214"/>
    <lineage>
        <taxon>Bacteria</taxon>
        <taxon>Pseudomonadati</taxon>
        <taxon>Nitrospirota</taxon>
        <taxon>Nitrospiria</taxon>
        <taxon>Nitrospirales</taxon>
        <taxon>Nitrospiraceae</taxon>
        <taxon>Nitrospira</taxon>
    </lineage>
</organism>
<dbReference type="Pfam" id="PF16798">
    <property type="entry name" value="DUF5069"/>
    <property type="match status" value="1"/>
</dbReference>
<keyword evidence="3" id="KW-1185">Reference proteome</keyword>
<feature type="domain" description="DUF5069" evidence="1">
    <location>
        <begin position="5"/>
        <end position="101"/>
    </location>
</feature>
<dbReference type="RefSeq" id="WP_213042269.1">
    <property type="nucleotide sequence ID" value="NZ_CAJNBJ010000016.1"/>
</dbReference>
<gene>
    <name evidence="2" type="ORF">NSPZN2_30053</name>
</gene>
<sequence>MDLQQQPPRRWNAEVAGMIWLPRLIDKVRAFQADTLGAYAYPSALDQSFMRHLRLTPALIESIVRVTDSDEVIGATLRQRIPLSDEEIRTRCAAFQEKYRWAFAVLDRDDGYVRGLGYPLPQFLQRPLWRWYQRWSAQKANATSV</sequence>
<evidence type="ECO:0000313" key="3">
    <source>
        <dbReference type="Proteomes" id="UP000675880"/>
    </source>
</evidence>
<name>A0ABM8REQ2_9BACT</name>
<evidence type="ECO:0000259" key="1">
    <source>
        <dbReference type="Pfam" id="PF16798"/>
    </source>
</evidence>
<evidence type="ECO:0000313" key="2">
    <source>
        <dbReference type="EMBL" id="CAE6748492.1"/>
    </source>
</evidence>
<protein>
    <recommendedName>
        <fullName evidence="1">DUF5069 domain-containing protein</fullName>
    </recommendedName>
</protein>
<reference evidence="2 3" key="1">
    <citation type="submission" date="2021-02" db="EMBL/GenBank/DDBJ databases">
        <authorList>
            <person name="Han P."/>
        </authorList>
    </citation>
    <scope>NUCLEOTIDE SEQUENCE [LARGE SCALE GENOMIC DNA]</scope>
    <source>
        <strain evidence="2">Candidatus Nitrospira sp. ZN2</strain>
    </source>
</reference>
<dbReference type="InterPro" id="IPR031849">
    <property type="entry name" value="DUF5069"/>
</dbReference>
<dbReference type="Proteomes" id="UP000675880">
    <property type="component" value="Unassembled WGS sequence"/>
</dbReference>